<dbReference type="EMBL" id="VIRB01000013">
    <property type="protein sequence ID" value="NDO67370.1"/>
    <property type="molecule type" value="Genomic_DNA"/>
</dbReference>
<accession>A0A9X5C4G7</accession>
<dbReference type="RefSeq" id="WP_044989513.1">
    <property type="nucleotide sequence ID" value="NZ_VIRB01000013.1"/>
</dbReference>
<comment type="caution">
    <text evidence="1">The sequence shown here is derived from an EMBL/GenBank/DDBJ whole genome shotgun (WGS) entry which is preliminary data.</text>
</comment>
<dbReference type="Proteomes" id="UP000474104">
    <property type="component" value="Unassembled WGS sequence"/>
</dbReference>
<gene>
    <name evidence="1" type="ORF">FMM80_00920</name>
</gene>
<dbReference type="OrthoDB" id="2066666at2"/>
<proteinExistence type="predicted"/>
<protein>
    <submittedName>
        <fullName evidence="1">Uncharacterized protein</fullName>
    </submittedName>
</protein>
<organism evidence="1 2">
    <name type="scientific">Schaedlerella arabinosiphila</name>
    <dbReference type="NCBI Taxonomy" id="2044587"/>
    <lineage>
        <taxon>Bacteria</taxon>
        <taxon>Bacillati</taxon>
        <taxon>Bacillota</taxon>
        <taxon>Clostridia</taxon>
        <taxon>Lachnospirales</taxon>
        <taxon>Lachnospiraceae</taxon>
        <taxon>Schaedlerella</taxon>
    </lineage>
</organism>
<sequence length="120" mass="13370">MGKIFAAIDAQIIKPRTVSSEDEGFKATKDDIENFYSQGNPTSYKRTNAYGDSPRSTGVTGENGDYDYSIYLEKHEYQTGTPGFPVFDEAQWKGSGILGRGGTWFESEEDIKKAIMNNFS</sequence>
<dbReference type="AlphaFoldDB" id="A0A9X5C4G7"/>
<reference evidence="1 2" key="1">
    <citation type="submission" date="2019-07" db="EMBL/GenBank/DDBJ databases">
        <title>Draft genome sequences of 15 bacterial species constituting the stable defined intestinal microbiota of the GM15 gnotobiotic mouse model.</title>
        <authorList>
            <person name="Elie C."/>
            <person name="Mathieu A."/>
            <person name="Saliou A."/>
            <person name="Darnaud M."/>
            <person name="Leulier F."/>
            <person name="Tamellini A."/>
        </authorList>
    </citation>
    <scope>NUCLEOTIDE SEQUENCE [LARGE SCALE GENOMIC DNA]</scope>
    <source>
        <strain evidence="2">ASF 502</strain>
    </source>
</reference>
<evidence type="ECO:0000313" key="2">
    <source>
        <dbReference type="Proteomes" id="UP000474104"/>
    </source>
</evidence>
<name>A0A9X5C4G7_9FIRM</name>
<evidence type="ECO:0000313" key="1">
    <source>
        <dbReference type="EMBL" id="NDO67370.1"/>
    </source>
</evidence>